<dbReference type="EMBL" id="JAIBOA010000035">
    <property type="protein sequence ID" value="MBW8487481.1"/>
    <property type="molecule type" value="Genomic_DNA"/>
</dbReference>
<feature type="domain" description="Peptidase M48" evidence="8">
    <location>
        <begin position="103"/>
        <end position="183"/>
    </location>
</feature>
<name>A0ABS7G4U0_9ACTN</name>
<dbReference type="CDD" id="cd07326">
    <property type="entry name" value="M56_BlaR1_MecR1_like"/>
    <property type="match status" value="1"/>
</dbReference>
<comment type="similarity">
    <text evidence="6">Belongs to the peptidase M48 family.</text>
</comment>
<evidence type="ECO:0000256" key="1">
    <source>
        <dbReference type="ARBA" id="ARBA00022670"/>
    </source>
</evidence>
<keyword evidence="3 6" id="KW-0378">Hydrolase</keyword>
<keyword evidence="5 6" id="KW-0482">Metalloprotease</keyword>
<evidence type="ECO:0000313" key="9">
    <source>
        <dbReference type="EMBL" id="MBW8487481.1"/>
    </source>
</evidence>
<keyword evidence="4 6" id="KW-0862">Zinc</keyword>
<evidence type="ECO:0000313" key="10">
    <source>
        <dbReference type="Proteomes" id="UP000774570"/>
    </source>
</evidence>
<comment type="cofactor">
    <cofactor evidence="6">
        <name>Zn(2+)</name>
        <dbReference type="ChEBI" id="CHEBI:29105"/>
    </cofactor>
    <text evidence="6">Binds 1 zinc ion per subunit.</text>
</comment>
<keyword evidence="2" id="KW-0479">Metal-binding</keyword>
<dbReference type="InterPro" id="IPR052173">
    <property type="entry name" value="Beta-lactam_resp_regulator"/>
</dbReference>
<keyword evidence="7" id="KW-0472">Membrane</keyword>
<evidence type="ECO:0000256" key="7">
    <source>
        <dbReference type="SAM" id="Phobius"/>
    </source>
</evidence>
<accession>A0ABS7G4U0</accession>
<dbReference type="PANTHER" id="PTHR34978:SF3">
    <property type="entry name" value="SLR0241 PROTEIN"/>
    <property type="match status" value="1"/>
</dbReference>
<reference evidence="9 10" key="1">
    <citation type="submission" date="2021-07" db="EMBL/GenBank/DDBJ databases">
        <title>Actinomadura sp. PM05-2 isolated from lichen.</title>
        <authorList>
            <person name="Somphong A."/>
            <person name="Phongsopitanun W."/>
            <person name="Tanasupawat S."/>
            <person name="Peongsungnone V."/>
        </authorList>
    </citation>
    <scope>NUCLEOTIDE SEQUENCE [LARGE SCALE GENOMIC DNA]</scope>
    <source>
        <strain evidence="9 10">PM05-2</strain>
    </source>
</reference>
<feature type="transmembrane region" description="Helical" evidence="7">
    <location>
        <begin position="36"/>
        <end position="60"/>
    </location>
</feature>
<dbReference type="InterPro" id="IPR001915">
    <property type="entry name" value="Peptidase_M48"/>
</dbReference>
<dbReference type="Pfam" id="PF01435">
    <property type="entry name" value="Peptidase_M48"/>
    <property type="match status" value="1"/>
</dbReference>
<evidence type="ECO:0000256" key="2">
    <source>
        <dbReference type="ARBA" id="ARBA00022723"/>
    </source>
</evidence>
<evidence type="ECO:0000256" key="4">
    <source>
        <dbReference type="ARBA" id="ARBA00022833"/>
    </source>
</evidence>
<protein>
    <submittedName>
        <fullName evidence="9">M56 family metallopeptidase</fullName>
    </submittedName>
</protein>
<dbReference type="RefSeq" id="WP_220170716.1">
    <property type="nucleotide sequence ID" value="NZ_JAIBOA010000035.1"/>
</dbReference>
<keyword evidence="10" id="KW-1185">Reference proteome</keyword>
<dbReference type="Gene3D" id="3.30.2010.10">
    <property type="entry name" value="Metalloproteases ('zincins'), catalytic domain"/>
    <property type="match status" value="1"/>
</dbReference>
<evidence type="ECO:0000256" key="5">
    <source>
        <dbReference type="ARBA" id="ARBA00023049"/>
    </source>
</evidence>
<evidence type="ECO:0000256" key="3">
    <source>
        <dbReference type="ARBA" id="ARBA00022801"/>
    </source>
</evidence>
<proteinExistence type="inferred from homology"/>
<gene>
    <name evidence="9" type="ORF">K1Y72_34365</name>
</gene>
<organism evidence="9 10">
    <name type="scientific">Actinomadura parmotrematis</name>
    <dbReference type="NCBI Taxonomy" id="2864039"/>
    <lineage>
        <taxon>Bacteria</taxon>
        <taxon>Bacillati</taxon>
        <taxon>Actinomycetota</taxon>
        <taxon>Actinomycetes</taxon>
        <taxon>Streptosporangiales</taxon>
        <taxon>Thermomonosporaceae</taxon>
        <taxon>Actinomadura</taxon>
    </lineage>
</organism>
<dbReference type="PANTHER" id="PTHR34978">
    <property type="entry name" value="POSSIBLE SENSOR-TRANSDUCER PROTEIN BLAR"/>
    <property type="match status" value="1"/>
</dbReference>
<feature type="transmembrane region" description="Helical" evidence="7">
    <location>
        <begin position="6"/>
        <end position="24"/>
    </location>
</feature>
<keyword evidence="7" id="KW-0812">Transmembrane</keyword>
<evidence type="ECO:0000256" key="6">
    <source>
        <dbReference type="RuleBase" id="RU003983"/>
    </source>
</evidence>
<evidence type="ECO:0000259" key="8">
    <source>
        <dbReference type="Pfam" id="PF01435"/>
    </source>
</evidence>
<comment type="caution">
    <text evidence="9">The sequence shown here is derived from an EMBL/GenBank/DDBJ whole genome shotgun (WGS) entry which is preliminary data.</text>
</comment>
<keyword evidence="1 6" id="KW-0645">Protease</keyword>
<feature type="transmembrane region" description="Helical" evidence="7">
    <location>
        <begin position="80"/>
        <end position="102"/>
    </location>
</feature>
<keyword evidence="7" id="KW-1133">Transmembrane helix</keyword>
<sequence length="310" mass="32038">MFDHFVWSVLVVPVLLVGTAALPARRLAPATGAAALAWSAFATALAAVAVLAAFTVAAAAEVPAVAARFGESSRTVADDTAHVPWVTWLSAALLAAGLVAAARVRRRHRRGRSVARRFAGLPADRAIVLVDDEAVDAFAVPGRPGRIVVTTAMRAALDDRQFEALVAHERAHLDAGHPRLILLAELAGALHPALRWVAPRVSYLIERAADEQAARAVGDRRTVAKAIGAAALAAAGRPAPPAPSAVSFARAVRPGAVPRRVGELLAPPPAGRLAWLAAVPALLAASSIVWTGEALIDLVELLAKAHGTGP</sequence>
<dbReference type="Proteomes" id="UP000774570">
    <property type="component" value="Unassembled WGS sequence"/>
</dbReference>